<evidence type="ECO:0000256" key="3">
    <source>
        <dbReference type="ARBA" id="ARBA00022989"/>
    </source>
</evidence>
<feature type="transmembrane region" description="Helical" evidence="5">
    <location>
        <begin position="92"/>
        <end position="116"/>
    </location>
</feature>
<dbReference type="SUPFAM" id="SSF103473">
    <property type="entry name" value="MFS general substrate transporter"/>
    <property type="match status" value="1"/>
</dbReference>
<protein>
    <recommendedName>
        <fullName evidence="8">MFS domain-containing protein</fullName>
    </recommendedName>
</protein>
<dbReference type="Proteomes" id="UP000272942">
    <property type="component" value="Unassembled WGS sequence"/>
</dbReference>
<dbReference type="OrthoDB" id="2985014at2759"/>
<accession>A0A3P8L5Q7</accession>
<evidence type="ECO:0000313" key="7">
    <source>
        <dbReference type="Proteomes" id="UP000272942"/>
    </source>
</evidence>
<organism evidence="6 7">
    <name type="scientific">Echinostoma caproni</name>
    <dbReference type="NCBI Taxonomy" id="27848"/>
    <lineage>
        <taxon>Eukaryota</taxon>
        <taxon>Metazoa</taxon>
        <taxon>Spiralia</taxon>
        <taxon>Lophotrochozoa</taxon>
        <taxon>Platyhelminthes</taxon>
        <taxon>Trematoda</taxon>
        <taxon>Digenea</taxon>
        <taxon>Plagiorchiida</taxon>
        <taxon>Echinostomata</taxon>
        <taxon>Echinostomatoidea</taxon>
        <taxon>Echinostomatidae</taxon>
        <taxon>Echinostoma</taxon>
    </lineage>
</organism>
<evidence type="ECO:0000256" key="5">
    <source>
        <dbReference type="SAM" id="Phobius"/>
    </source>
</evidence>
<sequence length="185" mass="20510">MFSGTRIYTGRRISVPQARCNFSFLCTRFALDHRTSSCGTSKHNWRLYDSLSRLDDVINYDYPPCFLSLVFQTIVLLGSSIFLLLLTILEDYYASLACMAMALACLGFHCSGILLNPQDLAPNHGGQLYGVMATVGTIPGFFGVYLAGYLLDLTHQWSVVFVLTSVLSLIGWVAYTCYGSAEQIL</sequence>
<comment type="subcellular location">
    <subcellularLocation>
        <location evidence="1">Membrane</location>
        <topology evidence="1">Multi-pass membrane protein</topology>
    </subcellularLocation>
</comment>
<feature type="transmembrane region" description="Helical" evidence="5">
    <location>
        <begin position="128"/>
        <end position="151"/>
    </location>
</feature>
<feature type="transmembrane region" description="Helical" evidence="5">
    <location>
        <begin position="157"/>
        <end position="178"/>
    </location>
</feature>
<proteinExistence type="predicted"/>
<dbReference type="GO" id="GO:0015867">
    <property type="term" value="P:ATP transport"/>
    <property type="evidence" value="ECO:0007669"/>
    <property type="project" value="TreeGrafter"/>
</dbReference>
<dbReference type="EMBL" id="UZAN01057721">
    <property type="protein sequence ID" value="VDP91773.1"/>
    <property type="molecule type" value="Genomic_DNA"/>
</dbReference>
<dbReference type="PANTHER" id="PTHR11662:SF279">
    <property type="entry name" value="VOLTAGE-GATED PURINE NUCLEOTIDE UNIPORTER SLC17A9"/>
    <property type="match status" value="1"/>
</dbReference>
<keyword evidence="2 5" id="KW-0812">Transmembrane</keyword>
<name>A0A3P8L5Q7_9TREM</name>
<evidence type="ECO:0008006" key="8">
    <source>
        <dbReference type="Google" id="ProtNLM"/>
    </source>
</evidence>
<gene>
    <name evidence="6" type="ORF">ECPE_LOCUS14501</name>
</gene>
<dbReference type="PANTHER" id="PTHR11662">
    <property type="entry name" value="SOLUTE CARRIER FAMILY 17"/>
    <property type="match status" value="1"/>
</dbReference>
<dbReference type="AlphaFoldDB" id="A0A3P8L5Q7"/>
<evidence type="ECO:0000256" key="2">
    <source>
        <dbReference type="ARBA" id="ARBA00022692"/>
    </source>
</evidence>
<feature type="transmembrane region" description="Helical" evidence="5">
    <location>
        <begin position="66"/>
        <end position="86"/>
    </location>
</feature>
<evidence type="ECO:0000256" key="1">
    <source>
        <dbReference type="ARBA" id="ARBA00004141"/>
    </source>
</evidence>
<reference evidence="6 7" key="1">
    <citation type="submission" date="2018-11" db="EMBL/GenBank/DDBJ databases">
        <authorList>
            <consortium name="Pathogen Informatics"/>
        </authorList>
    </citation>
    <scope>NUCLEOTIDE SEQUENCE [LARGE SCALE GENOMIC DNA]</scope>
    <source>
        <strain evidence="6 7">Egypt</strain>
    </source>
</reference>
<dbReference type="InterPro" id="IPR050382">
    <property type="entry name" value="MFS_Na/Anion_cotransporter"/>
</dbReference>
<keyword evidence="4 5" id="KW-0472">Membrane</keyword>
<keyword evidence="3 5" id="KW-1133">Transmembrane helix</keyword>
<dbReference type="Gene3D" id="1.20.1250.20">
    <property type="entry name" value="MFS general substrate transporter like domains"/>
    <property type="match status" value="1"/>
</dbReference>
<evidence type="ECO:0000313" key="6">
    <source>
        <dbReference type="EMBL" id="VDP91773.1"/>
    </source>
</evidence>
<dbReference type="InterPro" id="IPR036259">
    <property type="entry name" value="MFS_trans_sf"/>
</dbReference>
<keyword evidence="7" id="KW-1185">Reference proteome</keyword>
<evidence type="ECO:0000256" key="4">
    <source>
        <dbReference type="ARBA" id="ARBA00023136"/>
    </source>
</evidence>
<dbReference type="GO" id="GO:0016020">
    <property type="term" value="C:membrane"/>
    <property type="evidence" value="ECO:0007669"/>
    <property type="project" value="UniProtKB-SubCell"/>
</dbReference>